<keyword evidence="7" id="KW-1185">Reference proteome</keyword>
<dbReference type="OMA" id="CCMSCED"/>
<dbReference type="PANTHER" id="PTHR13866:SF29">
    <property type="entry name" value="FOLLISTATIN"/>
    <property type="match status" value="1"/>
</dbReference>
<keyword evidence="3" id="KW-1015">Disulfide bond</keyword>
<evidence type="ECO:0000259" key="5">
    <source>
        <dbReference type="PROSITE" id="PS51465"/>
    </source>
</evidence>
<reference evidence="7" key="3">
    <citation type="journal article" date="2014" name="Nature">
        <title>Elephant shark genome provides unique insights into gnathostome evolution.</title>
        <authorList>
            <consortium name="International Elephant Shark Genome Sequencing Consortium"/>
            <person name="Venkatesh B."/>
            <person name="Lee A.P."/>
            <person name="Ravi V."/>
            <person name="Maurya A.K."/>
            <person name="Lian M.M."/>
            <person name="Swann J.B."/>
            <person name="Ohta Y."/>
            <person name="Flajnik M.F."/>
            <person name="Sutoh Y."/>
            <person name="Kasahara M."/>
            <person name="Hoon S."/>
            <person name="Gangu V."/>
            <person name="Roy S.W."/>
            <person name="Irimia M."/>
            <person name="Korzh V."/>
            <person name="Kondrychyn I."/>
            <person name="Lim Z.W."/>
            <person name="Tay B.H."/>
            <person name="Tohari S."/>
            <person name="Kong K.W."/>
            <person name="Ho S."/>
            <person name="Lorente-Galdos B."/>
            <person name="Quilez J."/>
            <person name="Marques-Bonet T."/>
            <person name="Raney B.J."/>
            <person name="Ingham P.W."/>
            <person name="Tay A."/>
            <person name="Hillier L.W."/>
            <person name="Minx P."/>
            <person name="Boehm T."/>
            <person name="Wilson R.K."/>
            <person name="Brenner S."/>
            <person name="Warren W.C."/>
        </authorList>
    </citation>
    <scope>NUCLEOTIDE SEQUENCE [LARGE SCALE GENOMIC DNA]</scope>
</reference>
<dbReference type="GO" id="GO:0005518">
    <property type="term" value="F:collagen binding"/>
    <property type="evidence" value="ECO:0007669"/>
    <property type="project" value="TreeGrafter"/>
</dbReference>
<dbReference type="SMART" id="SM00280">
    <property type="entry name" value="KAZAL"/>
    <property type="match status" value="2"/>
</dbReference>
<dbReference type="Proteomes" id="UP000314986">
    <property type="component" value="Unassembled WGS sequence"/>
</dbReference>
<dbReference type="Pfam" id="PF07648">
    <property type="entry name" value="Kazal_2"/>
    <property type="match status" value="2"/>
</dbReference>
<dbReference type="InParanoid" id="A0A4W3IFF2"/>
<evidence type="ECO:0000313" key="6">
    <source>
        <dbReference type="Ensembl" id="ENSCMIP00000026196.1"/>
    </source>
</evidence>
<dbReference type="InterPro" id="IPR003645">
    <property type="entry name" value="Fol_N"/>
</dbReference>
<keyword evidence="1" id="KW-0732">Signal</keyword>
<dbReference type="InterPro" id="IPR036773">
    <property type="entry name" value="TB_dom_sf"/>
</dbReference>
<dbReference type="Gene3D" id="3.30.60.30">
    <property type="match status" value="2"/>
</dbReference>
<evidence type="ECO:0000256" key="4">
    <source>
        <dbReference type="ARBA" id="ARBA00023180"/>
    </source>
</evidence>
<proteinExistence type="predicted"/>
<dbReference type="GeneTree" id="ENSGT00940000157072"/>
<accession>A0A4W3IFF2</accession>
<keyword evidence="4" id="KW-0325">Glycoprotein</keyword>
<dbReference type="InterPro" id="IPR036058">
    <property type="entry name" value="Kazal_dom_sf"/>
</dbReference>
<reference evidence="6" key="4">
    <citation type="submission" date="2025-08" db="UniProtKB">
        <authorList>
            <consortium name="Ensembl"/>
        </authorList>
    </citation>
    <scope>IDENTIFICATION</scope>
</reference>
<feature type="domain" description="Kazal-like" evidence="5">
    <location>
        <begin position="96"/>
        <end position="152"/>
    </location>
</feature>
<feature type="domain" description="Kazal-like" evidence="5">
    <location>
        <begin position="176"/>
        <end position="228"/>
    </location>
</feature>
<dbReference type="GO" id="GO:0005509">
    <property type="term" value="F:calcium ion binding"/>
    <property type="evidence" value="ECO:0007669"/>
    <property type="project" value="TreeGrafter"/>
</dbReference>
<reference evidence="7" key="1">
    <citation type="journal article" date="2006" name="Science">
        <title>Ancient noncoding elements conserved in the human genome.</title>
        <authorList>
            <person name="Venkatesh B."/>
            <person name="Kirkness E.F."/>
            <person name="Loh Y.H."/>
            <person name="Halpern A.L."/>
            <person name="Lee A.P."/>
            <person name="Johnson J."/>
            <person name="Dandona N."/>
            <person name="Viswanathan L.D."/>
            <person name="Tay A."/>
            <person name="Venter J.C."/>
            <person name="Strausberg R.L."/>
            <person name="Brenner S."/>
        </authorList>
    </citation>
    <scope>NUCLEOTIDE SEQUENCE [LARGE SCALE GENOMIC DNA]</scope>
</reference>
<dbReference type="AlphaFoldDB" id="A0A4W3IFF2"/>
<dbReference type="PANTHER" id="PTHR13866">
    <property type="entry name" value="SPARC OSTEONECTIN"/>
    <property type="match status" value="1"/>
</dbReference>
<name>A0A4W3IFF2_CALMI</name>
<dbReference type="STRING" id="7868.ENSCMIP00000026196"/>
<dbReference type="SUPFAM" id="SSF100895">
    <property type="entry name" value="Kazal-type serine protease inhibitors"/>
    <property type="match status" value="2"/>
</dbReference>
<dbReference type="Ensembl" id="ENSCMIT00000026624.1">
    <property type="protein sequence ID" value="ENSCMIP00000026196.1"/>
    <property type="gene ID" value="ENSCMIG00000011502.1"/>
</dbReference>
<dbReference type="FunFam" id="3.30.60.30:FF:000006">
    <property type="entry name" value="Follistatin a"/>
    <property type="match status" value="1"/>
</dbReference>
<dbReference type="PROSITE" id="PS51465">
    <property type="entry name" value="KAZAL_2"/>
    <property type="match status" value="2"/>
</dbReference>
<dbReference type="InterPro" id="IPR015369">
    <property type="entry name" value="Follistatin/Osteonectin_EGF"/>
</dbReference>
<dbReference type="GO" id="GO:0005615">
    <property type="term" value="C:extracellular space"/>
    <property type="evidence" value="ECO:0007669"/>
    <property type="project" value="TreeGrafter"/>
</dbReference>
<dbReference type="GO" id="GO:0050840">
    <property type="term" value="F:extracellular matrix binding"/>
    <property type="evidence" value="ECO:0007669"/>
    <property type="project" value="TreeGrafter"/>
</dbReference>
<evidence type="ECO:0000256" key="3">
    <source>
        <dbReference type="ARBA" id="ARBA00023157"/>
    </source>
</evidence>
<evidence type="ECO:0000256" key="2">
    <source>
        <dbReference type="ARBA" id="ARBA00022737"/>
    </source>
</evidence>
<organism evidence="6 7">
    <name type="scientific">Callorhinchus milii</name>
    <name type="common">Ghost shark</name>
    <dbReference type="NCBI Taxonomy" id="7868"/>
    <lineage>
        <taxon>Eukaryota</taxon>
        <taxon>Metazoa</taxon>
        <taxon>Chordata</taxon>
        <taxon>Craniata</taxon>
        <taxon>Vertebrata</taxon>
        <taxon>Chondrichthyes</taxon>
        <taxon>Holocephali</taxon>
        <taxon>Chimaeriformes</taxon>
        <taxon>Callorhinchidae</taxon>
        <taxon>Callorhinchus</taxon>
    </lineage>
</organism>
<dbReference type="SMART" id="SM00274">
    <property type="entry name" value="FOLN"/>
    <property type="match status" value="2"/>
</dbReference>
<reference evidence="6" key="5">
    <citation type="submission" date="2025-09" db="UniProtKB">
        <authorList>
            <consortium name="Ensembl"/>
        </authorList>
    </citation>
    <scope>IDENTIFICATION</scope>
</reference>
<reference evidence="7" key="2">
    <citation type="journal article" date="2007" name="PLoS Biol.">
        <title>Survey sequencing and comparative analysis of the elephant shark (Callorhinchus milii) genome.</title>
        <authorList>
            <person name="Venkatesh B."/>
            <person name="Kirkness E.F."/>
            <person name="Loh Y.H."/>
            <person name="Halpern A.L."/>
            <person name="Lee A.P."/>
            <person name="Johnson J."/>
            <person name="Dandona N."/>
            <person name="Viswanathan L.D."/>
            <person name="Tay A."/>
            <person name="Venter J.C."/>
            <person name="Strausberg R.L."/>
            <person name="Brenner S."/>
        </authorList>
    </citation>
    <scope>NUCLEOTIDE SEQUENCE [LARGE SCALE GENOMIC DNA]</scope>
</reference>
<keyword evidence="2" id="KW-0677">Repeat</keyword>
<dbReference type="Pfam" id="PF09289">
    <property type="entry name" value="FOLN"/>
    <property type="match status" value="1"/>
</dbReference>
<sequence>MFLRPIEPEIFIVVHSAPSLSALLPLLIPTPRSPTPHPPDCPAPWDVLPTRKTPMQTLRVVVEAITFYPLTLPTLFPSETCEDVDCGLGKICKLNKHAKPTCICAPDCSNVTKRVPVCGTDGKIYSDECALLMAKCRGLPELEVQYQGECKKSCTQVLCPGSSMCVVDQTNSAHCVMCRVIPCPEPLSPGQALCGNNGLTYPSVCHLRRATCLLGKSIGVAHYGRCNSSEEDIKERGEHQDNTVFSKMLLGW</sequence>
<dbReference type="InterPro" id="IPR002350">
    <property type="entry name" value="Kazal_dom"/>
</dbReference>
<protein>
    <submittedName>
        <fullName evidence="6">Follistatin-like</fullName>
    </submittedName>
</protein>
<evidence type="ECO:0000256" key="1">
    <source>
        <dbReference type="ARBA" id="ARBA00022729"/>
    </source>
</evidence>
<dbReference type="CDD" id="cd00104">
    <property type="entry name" value="KAZAL_FS"/>
    <property type="match status" value="1"/>
</dbReference>
<evidence type="ECO:0000313" key="7">
    <source>
        <dbReference type="Proteomes" id="UP000314986"/>
    </source>
</evidence>
<dbReference type="Gene3D" id="3.90.290.10">
    <property type="entry name" value="TGF-beta binding (TB) domain"/>
    <property type="match status" value="1"/>
</dbReference>